<dbReference type="EMBL" id="SEOQ01000468">
    <property type="protein sequence ID" value="TFY62332.1"/>
    <property type="molecule type" value="Genomic_DNA"/>
</dbReference>
<dbReference type="OrthoDB" id="3275784at2759"/>
<keyword evidence="2" id="KW-1185">Reference proteome</keyword>
<gene>
    <name evidence="1" type="ORF">EVG20_g6744</name>
</gene>
<organism evidence="1 2">
    <name type="scientific">Dentipellis fragilis</name>
    <dbReference type="NCBI Taxonomy" id="205917"/>
    <lineage>
        <taxon>Eukaryota</taxon>
        <taxon>Fungi</taxon>
        <taxon>Dikarya</taxon>
        <taxon>Basidiomycota</taxon>
        <taxon>Agaricomycotina</taxon>
        <taxon>Agaricomycetes</taxon>
        <taxon>Russulales</taxon>
        <taxon>Hericiaceae</taxon>
        <taxon>Dentipellis</taxon>
    </lineage>
</organism>
<sequence length="235" mass="26860">MSDRKLREVEEDYFLQWLQLHAISIRKAAIATVLTNMDCFPNFPDLTGWMFGVDLRPRLVHSGDFDPSTAFCVRDVRLYHAHGQRQEWVKHAGLVREDSSWVTADEWLQWAEVNGATDRLITIIPIGIMYHDIMKMESAPMFVPSREAQAALVLRLLEPVDYLRRWIPTFKAMVLRGHVLGPPDVEPDDDVGLEVGRVIKLGNRWGWVSLTDEEVQQAGYIKYPGVVGSIMQVST</sequence>
<evidence type="ECO:0000313" key="2">
    <source>
        <dbReference type="Proteomes" id="UP000298327"/>
    </source>
</evidence>
<accession>A0A4Y9YJL9</accession>
<name>A0A4Y9YJL9_9AGAM</name>
<dbReference type="STRING" id="205917.A0A4Y9YJL9"/>
<reference evidence="1 2" key="1">
    <citation type="submission" date="2019-02" db="EMBL/GenBank/DDBJ databases">
        <title>Genome sequencing of the rare red list fungi Dentipellis fragilis.</title>
        <authorList>
            <person name="Buettner E."/>
            <person name="Kellner H."/>
        </authorList>
    </citation>
    <scope>NUCLEOTIDE SEQUENCE [LARGE SCALE GENOMIC DNA]</scope>
    <source>
        <strain evidence="1 2">DSM 105465</strain>
    </source>
</reference>
<dbReference type="AlphaFoldDB" id="A0A4Y9YJL9"/>
<proteinExistence type="predicted"/>
<dbReference type="Proteomes" id="UP000298327">
    <property type="component" value="Unassembled WGS sequence"/>
</dbReference>
<comment type="caution">
    <text evidence="1">The sequence shown here is derived from an EMBL/GenBank/DDBJ whole genome shotgun (WGS) entry which is preliminary data.</text>
</comment>
<protein>
    <submittedName>
        <fullName evidence="1">Uncharacterized protein</fullName>
    </submittedName>
</protein>
<evidence type="ECO:0000313" key="1">
    <source>
        <dbReference type="EMBL" id="TFY62332.1"/>
    </source>
</evidence>